<evidence type="ECO:0000256" key="1">
    <source>
        <dbReference type="ARBA" id="ARBA00004370"/>
    </source>
</evidence>
<keyword evidence="2" id="KW-0812">Transmembrane</keyword>
<feature type="domain" description="Immunoglobulin V-set" evidence="4">
    <location>
        <begin position="23"/>
        <end position="109"/>
    </location>
</feature>
<evidence type="ECO:0000256" key="2">
    <source>
        <dbReference type="ARBA" id="ARBA00022692"/>
    </source>
</evidence>
<dbReference type="GO" id="GO:0005886">
    <property type="term" value="C:plasma membrane"/>
    <property type="evidence" value="ECO:0007669"/>
    <property type="project" value="TreeGrafter"/>
</dbReference>
<dbReference type="GeneTree" id="ENSGT00970000194563"/>
<comment type="subcellular location">
    <subcellularLocation>
        <location evidence="1">Membrane</location>
    </subcellularLocation>
</comment>
<dbReference type="PANTHER" id="PTHR11860">
    <property type="entry name" value="POLYMERIC-IMMUNOGLOBULIN RECEPTOR"/>
    <property type="match status" value="1"/>
</dbReference>
<dbReference type="InterPro" id="IPR036179">
    <property type="entry name" value="Ig-like_dom_sf"/>
</dbReference>
<dbReference type="Gene3D" id="2.60.40.10">
    <property type="entry name" value="Immunoglobulins"/>
    <property type="match status" value="1"/>
</dbReference>
<sequence>SKTELWRFSDAIMCLVAGNQLTGPKEVKQCAGRPIHIICRYHAFYRDHVKYWCKGYYFNDCTTLLRTDQPAHASGPLTIADNKKEGFFTIHMTNVKPGDNGWYWCAIERVSRHVSISMELIISSEYCLSFYSPEIIHSFNKPSSIGMNNKSLIYIYICMYVCIQTVGVQTFANNAPSAEDTLTISKMVTLPLQEKQKKSYFGSFLLVHHEIYTQCKG</sequence>
<dbReference type="Pfam" id="PF07686">
    <property type="entry name" value="V-set"/>
    <property type="match status" value="1"/>
</dbReference>
<evidence type="ECO:0000313" key="5">
    <source>
        <dbReference type="Ensembl" id="ENSPNAP00000037044.2"/>
    </source>
</evidence>
<reference evidence="5" key="2">
    <citation type="submission" date="2025-08" db="UniProtKB">
        <authorList>
            <consortium name="Ensembl"/>
        </authorList>
    </citation>
    <scope>IDENTIFICATION</scope>
</reference>
<name>A0A3B4EP45_PYGNA</name>
<evidence type="ECO:0000256" key="3">
    <source>
        <dbReference type="ARBA" id="ARBA00023136"/>
    </source>
</evidence>
<dbReference type="InterPro" id="IPR050671">
    <property type="entry name" value="CD300_family_receptors"/>
</dbReference>
<dbReference type="InterPro" id="IPR013783">
    <property type="entry name" value="Ig-like_fold"/>
</dbReference>
<dbReference type="PANTHER" id="PTHR11860:SF111">
    <property type="entry name" value="IMMUNOGLOBULIN SUBTYPE DOMAIN-CONTAINING PROTEIN"/>
    <property type="match status" value="1"/>
</dbReference>
<dbReference type="AlphaFoldDB" id="A0A3B4EP45"/>
<dbReference type="STRING" id="42514.ENSPNAP00000037044"/>
<reference evidence="5" key="3">
    <citation type="submission" date="2025-09" db="UniProtKB">
        <authorList>
            <consortium name="Ensembl"/>
        </authorList>
    </citation>
    <scope>IDENTIFICATION</scope>
</reference>
<dbReference type="Proteomes" id="UP001501920">
    <property type="component" value="Chromosome 6"/>
</dbReference>
<dbReference type="OMA" id="NGWYWCA"/>
<accession>A0A3B4EP45</accession>
<dbReference type="SUPFAM" id="SSF48726">
    <property type="entry name" value="Immunoglobulin"/>
    <property type="match status" value="1"/>
</dbReference>
<evidence type="ECO:0000259" key="4">
    <source>
        <dbReference type="Pfam" id="PF07686"/>
    </source>
</evidence>
<keyword evidence="3" id="KW-0472">Membrane</keyword>
<dbReference type="GO" id="GO:0004888">
    <property type="term" value="F:transmembrane signaling receptor activity"/>
    <property type="evidence" value="ECO:0007669"/>
    <property type="project" value="TreeGrafter"/>
</dbReference>
<evidence type="ECO:0000313" key="6">
    <source>
        <dbReference type="Proteomes" id="UP001501920"/>
    </source>
</evidence>
<dbReference type="Ensembl" id="ENSPNAT00000032524.2">
    <property type="protein sequence ID" value="ENSPNAP00000037044.2"/>
    <property type="gene ID" value="ENSPNAG00000005907.2"/>
</dbReference>
<keyword evidence="6" id="KW-1185">Reference proteome</keyword>
<organism evidence="5 6">
    <name type="scientific">Pygocentrus nattereri</name>
    <name type="common">Red-bellied piranha</name>
    <dbReference type="NCBI Taxonomy" id="42514"/>
    <lineage>
        <taxon>Eukaryota</taxon>
        <taxon>Metazoa</taxon>
        <taxon>Chordata</taxon>
        <taxon>Craniata</taxon>
        <taxon>Vertebrata</taxon>
        <taxon>Euteleostomi</taxon>
        <taxon>Actinopterygii</taxon>
        <taxon>Neopterygii</taxon>
        <taxon>Teleostei</taxon>
        <taxon>Ostariophysi</taxon>
        <taxon>Characiformes</taxon>
        <taxon>Characoidei</taxon>
        <taxon>Pygocentrus</taxon>
    </lineage>
</organism>
<proteinExistence type="predicted"/>
<dbReference type="InterPro" id="IPR013106">
    <property type="entry name" value="Ig_V-set"/>
</dbReference>
<protein>
    <recommendedName>
        <fullName evidence="4">Immunoglobulin V-set domain-containing protein</fullName>
    </recommendedName>
</protein>
<reference evidence="5 6" key="1">
    <citation type="submission" date="2020-10" db="EMBL/GenBank/DDBJ databases">
        <title>Pygocentrus nattereri (red-bellied piranha) genome, fPygNat1, primary haplotype.</title>
        <authorList>
            <person name="Myers G."/>
            <person name="Meyer A."/>
            <person name="Karagic N."/>
            <person name="Pippel M."/>
            <person name="Winkler S."/>
            <person name="Tracey A."/>
            <person name="Wood J."/>
            <person name="Formenti G."/>
            <person name="Howe K."/>
            <person name="Fedrigo O."/>
            <person name="Jarvis E.D."/>
        </authorList>
    </citation>
    <scope>NUCLEOTIDE SEQUENCE [LARGE SCALE GENOMIC DNA]</scope>
</reference>